<evidence type="ECO:0000256" key="1">
    <source>
        <dbReference type="SAM" id="MobiDB-lite"/>
    </source>
</evidence>
<dbReference type="AlphaFoldDB" id="A0A369JC76"/>
<feature type="domain" description="Protein kinase" evidence="2">
    <location>
        <begin position="1"/>
        <end position="278"/>
    </location>
</feature>
<comment type="caution">
    <text evidence="3">The sequence shown here is derived from an EMBL/GenBank/DDBJ whole genome shotgun (WGS) entry which is preliminary data.</text>
</comment>
<evidence type="ECO:0000313" key="3">
    <source>
        <dbReference type="EMBL" id="RDB17024.1"/>
    </source>
</evidence>
<evidence type="ECO:0000259" key="2">
    <source>
        <dbReference type="PROSITE" id="PS50011"/>
    </source>
</evidence>
<dbReference type="OrthoDB" id="2747778at2759"/>
<dbReference type="EMBL" id="LUEZ02000119">
    <property type="protein sequence ID" value="RDB17024.1"/>
    <property type="molecule type" value="Genomic_DNA"/>
</dbReference>
<sequence>MDKGVTGIPQLIDAGDIANQCTRIRAFYNSQKDRRTSKPGEKIEEVSQAPRELQHYRLALESLEGTLESVPTAKEMISVVQNCAETHRQAAIDALILHRDISTNNMMTKRVNGVLKGFLIDWDLSKDLSIEITADDEVQHERAGTWQFLAIRLLKYGKKQPAPNRVDDVESFSHVLAWMALRYAKHSLPTPQLSNIIYQNFEIVSQRYTVIMDELNLPSPLHPSSILRWRRWRLLSGAGASENDRWLPDILKKLLDNPDIDWDTNGELKENEVTDPRLAPHTHKRKSDSDFLSVRATKVTRQTGQTGVHDRDKSATDDL</sequence>
<dbReference type="PROSITE" id="PS50011">
    <property type="entry name" value="PROTEIN_KINASE_DOM"/>
    <property type="match status" value="1"/>
</dbReference>
<dbReference type="Pfam" id="PF17667">
    <property type="entry name" value="Pkinase_fungal"/>
    <property type="match status" value="1"/>
</dbReference>
<accession>A0A369JC76</accession>
<keyword evidence="4" id="KW-1185">Reference proteome</keyword>
<dbReference type="InParanoid" id="A0A369JC76"/>
<name>A0A369JC76_HYPMA</name>
<gene>
    <name evidence="3" type="ORF">Hypma_002022</name>
</gene>
<dbReference type="InterPro" id="IPR000719">
    <property type="entry name" value="Prot_kinase_dom"/>
</dbReference>
<dbReference type="Proteomes" id="UP000076154">
    <property type="component" value="Unassembled WGS sequence"/>
</dbReference>
<feature type="region of interest" description="Disordered" evidence="1">
    <location>
        <begin position="273"/>
        <end position="319"/>
    </location>
</feature>
<proteinExistence type="predicted"/>
<dbReference type="Gene3D" id="1.10.510.10">
    <property type="entry name" value="Transferase(Phosphotransferase) domain 1"/>
    <property type="match status" value="1"/>
</dbReference>
<evidence type="ECO:0000313" key="4">
    <source>
        <dbReference type="Proteomes" id="UP000076154"/>
    </source>
</evidence>
<dbReference type="GO" id="GO:0005524">
    <property type="term" value="F:ATP binding"/>
    <property type="evidence" value="ECO:0007669"/>
    <property type="project" value="InterPro"/>
</dbReference>
<dbReference type="PANTHER" id="PTHR38248">
    <property type="entry name" value="FUNK1 6"/>
    <property type="match status" value="1"/>
</dbReference>
<dbReference type="SUPFAM" id="SSF56112">
    <property type="entry name" value="Protein kinase-like (PK-like)"/>
    <property type="match status" value="1"/>
</dbReference>
<dbReference type="PANTHER" id="PTHR38248:SF2">
    <property type="entry name" value="FUNK1 11"/>
    <property type="match status" value="1"/>
</dbReference>
<reference evidence="3" key="1">
    <citation type="submission" date="2018-04" db="EMBL/GenBank/DDBJ databases">
        <title>Whole genome sequencing of Hypsizygus marmoreus.</title>
        <authorList>
            <person name="Choi I.-G."/>
            <person name="Min B."/>
            <person name="Kim J.-G."/>
            <person name="Kim S."/>
            <person name="Oh Y.-L."/>
            <person name="Kong W.-S."/>
            <person name="Park H."/>
            <person name="Jeong J."/>
            <person name="Song E.-S."/>
        </authorList>
    </citation>
    <scope>NUCLEOTIDE SEQUENCE [LARGE SCALE GENOMIC DNA]</scope>
    <source>
        <strain evidence="3">51987-8</strain>
    </source>
</reference>
<dbReference type="InterPro" id="IPR040976">
    <property type="entry name" value="Pkinase_fungal"/>
</dbReference>
<protein>
    <recommendedName>
        <fullName evidence="2">Protein kinase domain-containing protein</fullName>
    </recommendedName>
</protein>
<feature type="compositionally biased region" description="Basic and acidic residues" evidence="1">
    <location>
        <begin position="308"/>
        <end position="319"/>
    </location>
</feature>
<organism evidence="3 4">
    <name type="scientific">Hypsizygus marmoreus</name>
    <name type="common">White beech mushroom</name>
    <name type="synonym">Agaricus marmoreus</name>
    <dbReference type="NCBI Taxonomy" id="39966"/>
    <lineage>
        <taxon>Eukaryota</taxon>
        <taxon>Fungi</taxon>
        <taxon>Dikarya</taxon>
        <taxon>Basidiomycota</taxon>
        <taxon>Agaricomycotina</taxon>
        <taxon>Agaricomycetes</taxon>
        <taxon>Agaricomycetidae</taxon>
        <taxon>Agaricales</taxon>
        <taxon>Tricholomatineae</taxon>
        <taxon>Lyophyllaceae</taxon>
        <taxon>Hypsizygus</taxon>
    </lineage>
</organism>
<dbReference type="InterPro" id="IPR011009">
    <property type="entry name" value="Kinase-like_dom_sf"/>
</dbReference>
<dbReference type="GO" id="GO:0004672">
    <property type="term" value="F:protein kinase activity"/>
    <property type="evidence" value="ECO:0007669"/>
    <property type="project" value="InterPro"/>
</dbReference>